<evidence type="ECO:0000313" key="2">
    <source>
        <dbReference type="EMBL" id="KAK4233485.1"/>
    </source>
</evidence>
<keyword evidence="3" id="KW-1185">Reference proteome</keyword>
<feature type="compositionally biased region" description="Polar residues" evidence="1">
    <location>
        <begin position="303"/>
        <end position="314"/>
    </location>
</feature>
<dbReference type="AlphaFoldDB" id="A0AAN7C1H6"/>
<protein>
    <submittedName>
        <fullName evidence="2">Uncharacterized protein</fullName>
    </submittedName>
</protein>
<dbReference type="EMBL" id="MU860544">
    <property type="protein sequence ID" value="KAK4233485.1"/>
    <property type="molecule type" value="Genomic_DNA"/>
</dbReference>
<reference evidence="2" key="1">
    <citation type="journal article" date="2023" name="Mol. Phylogenet. Evol.">
        <title>Genome-scale phylogeny and comparative genomics of the fungal order Sordariales.</title>
        <authorList>
            <person name="Hensen N."/>
            <person name="Bonometti L."/>
            <person name="Westerberg I."/>
            <person name="Brannstrom I.O."/>
            <person name="Guillou S."/>
            <person name="Cros-Aarteil S."/>
            <person name="Calhoun S."/>
            <person name="Haridas S."/>
            <person name="Kuo A."/>
            <person name="Mondo S."/>
            <person name="Pangilinan J."/>
            <person name="Riley R."/>
            <person name="LaButti K."/>
            <person name="Andreopoulos B."/>
            <person name="Lipzen A."/>
            <person name="Chen C."/>
            <person name="Yan M."/>
            <person name="Daum C."/>
            <person name="Ng V."/>
            <person name="Clum A."/>
            <person name="Steindorff A."/>
            <person name="Ohm R.A."/>
            <person name="Martin F."/>
            <person name="Silar P."/>
            <person name="Natvig D.O."/>
            <person name="Lalanne C."/>
            <person name="Gautier V."/>
            <person name="Ament-Velasquez S.L."/>
            <person name="Kruys A."/>
            <person name="Hutchinson M.I."/>
            <person name="Powell A.J."/>
            <person name="Barry K."/>
            <person name="Miller A.N."/>
            <person name="Grigoriev I.V."/>
            <person name="Debuchy R."/>
            <person name="Gladieux P."/>
            <person name="Hiltunen Thoren M."/>
            <person name="Johannesson H."/>
        </authorList>
    </citation>
    <scope>NUCLEOTIDE SEQUENCE</scope>
    <source>
        <strain evidence="2">CBS 532.94</strain>
    </source>
</reference>
<gene>
    <name evidence="2" type="ORF">C8A03DRAFT_47980</name>
</gene>
<proteinExistence type="predicted"/>
<feature type="compositionally biased region" description="Basic and acidic residues" evidence="1">
    <location>
        <begin position="289"/>
        <end position="301"/>
    </location>
</feature>
<evidence type="ECO:0000256" key="1">
    <source>
        <dbReference type="SAM" id="MobiDB-lite"/>
    </source>
</evidence>
<comment type="caution">
    <text evidence="2">The sequence shown here is derived from an EMBL/GenBank/DDBJ whole genome shotgun (WGS) entry which is preliminary data.</text>
</comment>
<evidence type="ECO:0000313" key="3">
    <source>
        <dbReference type="Proteomes" id="UP001303760"/>
    </source>
</evidence>
<organism evidence="2 3">
    <name type="scientific">Achaetomium macrosporum</name>
    <dbReference type="NCBI Taxonomy" id="79813"/>
    <lineage>
        <taxon>Eukaryota</taxon>
        <taxon>Fungi</taxon>
        <taxon>Dikarya</taxon>
        <taxon>Ascomycota</taxon>
        <taxon>Pezizomycotina</taxon>
        <taxon>Sordariomycetes</taxon>
        <taxon>Sordariomycetidae</taxon>
        <taxon>Sordariales</taxon>
        <taxon>Chaetomiaceae</taxon>
        <taxon>Achaetomium</taxon>
    </lineage>
</organism>
<reference evidence="2" key="2">
    <citation type="submission" date="2023-05" db="EMBL/GenBank/DDBJ databases">
        <authorList>
            <consortium name="Lawrence Berkeley National Laboratory"/>
            <person name="Steindorff A."/>
            <person name="Hensen N."/>
            <person name="Bonometti L."/>
            <person name="Westerberg I."/>
            <person name="Brannstrom I.O."/>
            <person name="Guillou S."/>
            <person name="Cros-Aarteil S."/>
            <person name="Calhoun S."/>
            <person name="Haridas S."/>
            <person name="Kuo A."/>
            <person name="Mondo S."/>
            <person name="Pangilinan J."/>
            <person name="Riley R."/>
            <person name="Labutti K."/>
            <person name="Andreopoulos B."/>
            <person name="Lipzen A."/>
            <person name="Chen C."/>
            <person name="Yanf M."/>
            <person name="Daum C."/>
            <person name="Ng V."/>
            <person name="Clum A."/>
            <person name="Ohm R."/>
            <person name="Martin F."/>
            <person name="Silar P."/>
            <person name="Natvig D."/>
            <person name="Lalanne C."/>
            <person name="Gautier V."/>
            <person name="Ament-Velasquez S.L."/>
            <person name="Kruys A."/>
            <person name="Hutchinson M.I."/>
            <person name="Powell A.J."/>
            <person name="Barry K."/>
            <person name="Miller A.N."/>
            <person name="Grigoriev I.V."/>
            <person name="Debuchy R."/>
            <person name="Gladieux P."/>
            <person name="Thoren M.H."/>
            <person name="Johannesson H."/>
        </authorList>
    </citation>
    <scope>NUCLEOTIDE SEQUENCE</scope>
    <source>
        <strain evidence="2">CBS 532.94</strain>
    </source>
</reference>
<dbReference type="Proteomes" id="UP001303760">
    <property type="component" value="Unassembled WGS sequence"/>
</dbReference>
<feature type="region of interest" description="Disordered" evidence="1">
    <location>
        <begin position="263"/>
        <end position="314"/>
    </location>
</feature>
<sequence length="406" mass="45877">MSRLSLYRPFRAVLGSAKFTSRVPSGQTIRVERVKIKRANPTRRFLGTVFKVALVTQAFLVALPALFPEVEDDDEHEDDPLFIPFPFTTKKIPGRPYRGSDPEWREFVRLSKDPQSLRRVRDYVANLAFQAASSSPILAMKIGKPTRIRRYWLDIEYPVMAPPTYERSGLLVTEEELQWATVPCDPWTATIMSRVLWPQPVALGLWALGKAAAKQTALDIARYFGFATENPAGGQARPNPGTLQPLPPMQSPEVQKVLERLRQQTTRRPAEVDDPSSVSSSAATPPTAPRDKAHGAPDKPALDQSNQATPDQNSWVKEVTSSIAKAQPWETFKKTWRREFLNELKVDPVPGAFFVWGLVEIETPKACLVIDMYTWYDPKTKSYQPGTLKMRLRRVQPKMQSPVVPR</sequence>
<accession>A0AAN7C1H6</accession>
<feature type="compositionally biased region" description="Low complexity" evidence="1">
    <location>
        <begin position="275"/>
        <end position="285"/>
    </location>
</feature>
<name>A0AAN7C1H6_9PEZI</name>